<dbReference type="Gene3D" id="3.20.20.100">
    <property type="entry name" value="NADP-dependent oxidoreductase domain"/>
    <property type="match status" value="1"/>
</dbReference>
<gene>
    <name evidence="2" type="ORF">ACFOSS_06270</name>
</gene>
<sequence length="298" mass="32931">MEYRDFGSTGLRVSVLGLGAGQIGDARLDETEVARLLHFAVDQGITIFDTARGYGLSEERLGRHLGHQRQQLVISTKVGYDMAGHADWSPGCIRAGVDSALQRLQTDYLDIVHLHSCSLAVLQQGDAIRALQEAQQAGKIRVIAYSGENDELAWAVNSGLFGSVEHSLSLCDQRVIQQTLPQAGAAGLGVIAKRPVANAPWRFAACPVGEYAEEYWWRWDTMRQRDPDLLPPGLEWQELALRFSAYTPGVSSIIVGTANPAHLQHNVSLLNGPLPDDEYRRLREAFHRQDPGWWVGQV</sequence>
<dbReference type="InterPro" id="IPR023210">
    <property type="entry name" value="NADP_OxRdtase_dom"/>
</dbReference>
<dbReference type="EMBL" id="JBHSAF010000005">
    <property type="protein sequence ID" value="MFC3913072.1"/>
    <property type="molecule type" value="Genomic_DNA"/>
</dbReference>
<keyword evidence="3" id="KW-1185">Reference proteome</keyword>
<evidence type="ECO:0000313" key="2">
    <source>
        <dbReference type="EMBL" id="MFC3913072.1"/>
    </source>
</evidence>
<dbReference type="InterPro" id="IPR053135">
    <property type="entry name" value="AKR2_Oxidoreductase"/>
</dbReference>
<dbReference type="PANTHER" id="PTHR43312">
    <property type="entry name" value="D-THREO-ALDOSE 1-DEHYDROGENASE"/>
    <property type="match status" value="1"/>
</dbReference>
<evidence type="ECO:0000313" key="3">
    <source>
        <dbReference type="Proteomes" id="UP001595692"/>
    </source>
</evidence>
<feature type="domain" description="NADP-dependent oxidoreductase" evidence="1">
    <location>
        <begin position="16"/>
        <end position="198"/>
    </location>
</feature>
<dbReference type="SUPFAM" id="SSF51430">
    <property type="entry name" value="NAD(P)-linked oxidoreductase"/>
    <property type="match status" value="1"/>
</dbReference>
<comment type="caution">
    <text evidence="2">The sequence shown here is derived from an EMBL/GenBank/DDBJ whole genome shotgun (WGS) entry which is preliminary data.</text>
</comment>
<proteinExistence type="predicted"/>
<reference evidence="3" key="1">
    <citation type="journal article" date="2019" name="Int. J. Syst. Evol. Microbiol.">
        <title>The Global Catalogue of Microorganisms (GCM) 10K type strain sequencing project: providing services to taxonomists for standard genome sequencing and annotation.</title>
        <authorList>
            <consortium name="The Broad Institute Genomics Platform"/>
            <consortium name="The Broad Institute Genome Sequencing Center for Infectious Disease"/>
            <person name="Wu L."/>
            <person name="Ma J."/>
        </authorList>
    </citation>
    <scope>NUCLEOTIDE SEQUENCE [LARGE SCALE GENOMIC DNA]</scope>
    <source>
        <strain evidence="3">CCUG 54939</strain>
    </source>
</reference>
<organism evidence="2 3">
    <name type="scientific">Pseudaeromonas sharmana</name>
    <dbReference type="NCBI Taxonomy" id="328412"/>
    <lineage>
        <taxon>Bacteria</taxon>
        <taxon>Pseudomonadati</taxon>
        <taxon>Pseudomonadota</taxon>
        <taxon>Gammaproteobacteria</taxon>
        <taxon>Aeromonadales</taxon>
        <taxon>Aeromonadaceae</taxon>
        <taxon>Pseudaeromonas</taxon>
    </lineage>
</organism>
<dbReference type="InterPro" id="IPR036812">
    <property type="entry name" value="NAD(P)_OxRdtase_dom_sf"/>
</dbReference>
<dbReference type="Pfam" id="PF00248">
    <property type="entry name" value="Aldo_ket_red"/>
    <property type="match status" value="2"/>
</dbReference>
<protein>
    <submittedName>
        <fullName evidence="2">Aldo/keto reductase</fullName>
    </submittedName>
</protein>
<dbReference type="RefSeq" id="WP_377151307.1">
    <property type="nucleotide sequence ID" value="NZ_JBHSAF010000005.1"/>
</dbReference>
<dbReference type="PANTHER" id="PTHR43312:SF1">
    <property type="entry name" value="NADP-DEPENDENT OXIDOREDUCTASE DOMAIN-CONTAINING PROTEIN"/>
    <property type="match status" value="1"/>
</dbReference>
<dbReference type="Proteomes" id="UP001595692">
    <property type="component" value="Unassembled WGS sequence"/>
</dbReference>
<evidence type="ECO:0000259" key="1">
    <source>
        <dbReference type="Pfam" id="PF00248"/>
    </source>
</evidence>
<feature type="domain" description="NADP-dependent oxidoreductase" evidence="1">
    <location>
        <begin position="234"/>
        <end position="284"/>
    </location>
</feature>
<dbReference type="CDD" id="cd19095">
    <property type="entry name" value="AKR_PA4992-like"/>
    <property type="match status" value="1"/>
</dbReference>
<accession>A0ABV8CLI2</accession>
<name>A0ABV8CLI2_9GAMM</name>